<organism evidence="3 4">
    <name type="scientific">Sphingobacterium humi</name>
    <dbReference type="NCBI Taxonomy" id="1796905"/>
    <lineage>
        <taxon>Bacteria</taxon>
        <taxon>Pseudomonadati</taxon>
        <taxon>Bacteroidota</taxon>
        <taxon>Sphingobacteriia</taxon>
        <taxon>Sphingobacteriales</taxon>
        <taxon>Sphingobacteriaceae</taxon>
        <taxon>Sphingobacterium</taxon>
    </lineage>
</organism>
<dbReference type="OrthoDB" id="9803598at2"/>
<dbReference type="EMBL" id="WSQA01000002">
    <property type="protein sequence ID" value="MVZ60945.1"/>
    <property type="molecule type" value="Genomic_DNA"/>
</dbReference>
<dbReference type="Gene3D" id="3.60.120.10">
    <property type="entry name" value="Anthranilate synthase"/>
    <property type="match status" value="1"/>
</dbReference>
<evidence type="ECO:0000259" key="2">
    <source>
        <dbReference type="Pfam" id="PF04715"/>
    </source>
</evidence>
<proteinExistence type="predicted"/>
<dbReference type="GO" id="GO:0046820">
    <property type="term" value="F:4-amino-4-deoxychorismate synthase activity"/>
    <property type="evidence" value="ECO:0007669"/>
    <property type="project" value="TreeGrafter"/>
</dbReference>
<feature type="domain" description="Chorismate-utilising enzyme C-terminal" evidence="1">
    <location>
        <begin position="160"/>
        <end position="417"/>
    </location>
</feature>
<evidence type="ECO:0000313" key="4">
    <source>
        <dbReference type="Proteomes" id="UP000435036"/>
    </source>
</evidence>
<reference evidence="3 4" key="1">
    <citation type="submission" date="2019-12" db="EMBL/GenBank/DDBJ databases">
        <authorList>
            <person name="Dong K."/>
        </authorList>
    </citation>
    <scope>NUCLEOTIDE SEQUENCE [LARGE SCALE GENOMIC DNA]</scope>
    <source>
        <strain evidence="3 4">JCM 31225</strain>
    </source>
</reference>
<dbReference type="Pfam" id="PF04715">
    <property type="entry name" value="Anth_synt_I_N"/>
    <property type="match status" value="1"/>
</dbReference>
<accession>A0A6N8KU37</accession>
<dbReference type="InterPro" id="IPR006805">
    <property type="entry name" value="Anth_synth_I_N"/>
</dbReference>
<protein>
    <submittedName>
        <fullName evidence="3">Aminodeoxychorismate synthase component I</fullName>
    </submittedName>
</protein>
<dbReference type="AlphaFoldDB" id="A0A6N8KU37"/>
<name>A0A6N8KU37_9SPHI</name>
<dbReference type="InterPro" id="IPR015890">
    <property type="entry name" value="Chorismate_C"/>
</dbReference>
<evidence type="ECO:0000313" key="3">
    <source>
        <dbReference type="EMBL" id="MVZ60945.1"/>
    </source>
</evidence>
<dbReference type="PANTHER" id="PTHR11236">
    <property type="entry name" value="AMINOBENZOATE/ANTHRANILATE SYNTHASE"/>
    <property type="match status" value="1"/>
</dbReference>
<dbReference type="GO" id="GO:0000162">
    <property type="term" value="P:L-tryptophan biosynthetic process"/>
    <property type="evidence" value="ECO:0007669"/>
    <property type="project" value="TreeGrafter"/>
</dbReference>
<evidence type="ECO:0000259" key="1">
    <source>
        <dbReference type="Pfam" id="PF00425"/>
    </source>
</evidence>
<dbReference type="InterPro" id="IPR019999">
    <property type="entry name" value="Anth_synth_I-like"/>
</dbReference>
<dbReference type="Proteomes" id="UP000435036">
    <property type="component" value="Unassembled WGS sequence"/>
</dbReference>
<dbReference type="SUPFAM" id="SSF56322">
    <property type="entry name" value="ADC synthase"/>
    <property type="match status" value="1"/>
</dbReference>
<sequence length="429" mass="48158">MASAIFQVQADEFLSKALSWSKGFDQLCLFESNGFQSPYAQVERMLAVGAQAVFTPKAGESTFEQLAHFKSRYPDSWMPGFLSYDLKNELEELQTQHPNRIGFPDAYFFVPRILIQFEKNQVNISSEIEDPAAVYQQIISHHPLSPSYTFKGQVKARMSQAEYFKAFYGIKNHIQLGDIYEANLCQEFYDDEAFIDHPEALFLRLNSLSPTPFACLFKIEDAYILSASPERFLAKRGTTLISQPIKGTSARGKDEQEDARLKELLLNNPKEIAENVMIVDLVRNDMTRSAVPGTVRVTEKLGLYTFKHVHQLISTISCEKDPALSDCQVIQNTFPAGSMTGAPKISAMQLCDQYENSRRGVYSGAIGYFAPTGDFDFNVVIRTILYNRSKQYLSFHTGGAITMDAEAEKEYAECMTKASAILSALGQSL</sequence>
<dbReference type="InterPro" id="IPR005801">
    <property type="entry name" value="ADC_synthase"/>
</dbReference>
<keyword evidence="4" id="KW-1185">Reference proteome</keyword>
<dbReference type="Pfam" id="PF00425">
    <property type="entry name" value="Chorismate_bind"/>
    <property type="match status" value="1"/>
</dbReference>
<dbReference type="PANTHER" id="PTHR11236:SF50">
    <property type="entry name" value="AMINODEOXYCHORISMATE SYNTHASE COMPONENT 1"/>
    <property type="match status" value="1"/>
</dbReference>
<dbReference type="PRINTS" id="PR00095">
    <property type="entry name" value="ANTSNTHASEI"/>
</dbReference>
<feature type="domain" description="Anthranilate synthase component I N-terminal" evidence="2">
    <location>
        <begin position="80"/>
        <end position="120"/>
    </location>
</feature>
<gene>
    <name evidence="3" type="ORF">GQF63_02805</name>
</gene>
<comment type="caution">
    <text evidence="3">The sequence shown here is derived from an EMBL/GenBank/DDBJ whole genome shotgun (WGS) entry which is preliminary data.</text>
</comment>